<dbReference type="PANTHER" id="PTHR11487:SF0">
    <property type="entry name" value="S-ACYL FATTY ACID SYNTHASE THIOESTERASE, MEDIUM CHAIN"/>
    <property type="match status" value="1"/>
</dbReference>
<dbReference type="EMBL" id="JACXAE010000049">
    <property type="protein sequence ID" value="MBD2773047.1"/>
    <property type="molecule type" value="Genomic_DNA"/>
</dbReference>
<evidence type="ECO:0000259" key="2">
    <source>
        <dbReference type="Pfam" id="PF00975"/>
    </source>
</evidence>
<feature type="domain" description="Thioesterase" evidence="2">
    <location>
        <begin position="23"/>
        <end position="245"/>
    </location>
</feature>
<sequence>MQTSQMYNSCVTCPYPNPQASMRLFCFPYAGGRSLIFRSWFNSLPKSIEVCPIELPGRGTQIGIAPFSQLEPLVSALAPALLPHLDKPFAFFGHSMGALVCFELARLLRKQYSLEPIHLFVSGQGAPQIPDPDRSIHTLNEPEFIEKLRSLNATPKAVLENTELMQLLIIPVLRADFAVAETYVYTAEPPLNCPITAFGGLQDSEVSGSELQGWQEQTNAAFSLQMFKGDHFFIHSAQSLVLQFLSQELQQSINKIN</sequence>
<dbReference type="InterPro" id="IPR001031">
    <property type="entry name" value="Thioesterase"/>
</dbReference>
<dbReference type="RefSeq" id="WP_190828386.1">
    <property type="nucleotide sequence ID" value="NZ_CAWPPI010000049.1"/>
</dbReference>
<dbReference type="InterPro" id="IPR029058">
    <property type="entry name" value="AB_hydrolase_fold"/>
</dbReference>
<dbReference type="Pfam" id="PF00975">
    <property type="entry name" value="Thioesterase"/>
    <property type="match status" value="1"/>
</dbReference>
<evidence type="ECO:0000313" key="3">
    <source>
        <dbReference type="EMBL" id="MBD2773047.1"/>
    </source>
</evidence>
<evidence type="ECO:0000256" key="1">
    <source>
        <dbReference type="ARBA" id="ARBA00007169"/>
    </source>
</evidence>
<dbReference type="AlphaFoldDB" id="A0A8J6XMF0"/>
<dbReference type="Gene3D" id="3.40.50.1820">
    <property type="entry name" value="alpha/beta hydrolase"/>
    <property type="match status" value="1"/>
</dbReference>
<keyword evidence="4" id="KW-1185">Reference proteome</keyword>
<organism evidence="3 4">
    <name type="scientific">Iningainema tapete BLCC-T55</name>
    <dbReference type="NCBI Taxonomy" id="2748662"/>
    <lineage>
        <taxon>Bacteria</taxon>
        <taxon>Bacillati</taxon>
        <taxon>Cyanobacteriota</taxon>
        <taxon>Cyanophyceae</taxon>
        <taxon>Nostocales</taxon>
        <taxon>Scytonemataceae</taxon>
        <taxon>Iningainema tapete</taxon>
    </lineage>
</organism>
<gene>
    <name evidence="3" type="ORF">ICL16_13440</name>
</gene>
<name>A0A8J6XMF0_9CYAN</name>
<proteinExistence type="inferred from homology"/>
<dbReference type="InterPro" id="IPR012223">
    <property type="entry name" value="TEII"/>
</dbReference>
<dbReference type="Proteomes" id="UP000629098">
    <property type="component" value="Unassembled WGS sequence"/>
</dbReference>
<protein>
    <submittedName>
        <fullName evidence="3">Thioesterase</fullName>
    </submittedName>
</protein>
<comment type="similarity">
    <text evidence="1">Belongs to the thioesterase family.</text>
</comment>
<comment type="caution">
    <text evidence="3">The sequence shown here is derived from an EMBL/GenBank/DDBJ whole genome shotgun (WGS) entry which is preliminary data.</text>
</comment>
<accession>A0A8J6XMF0</accession>
<dbReference type="SUPFAM" id="SSF53474">
    <property type="entry name" value="alpha/beta-Hydrolases"/>
    <property type="match status" value="1"/>
</dbReference>
<dbReference type="GO" id="GO:0008610">
    <property type="term" value="P:lipid biosynthetic process"/>
    <property type="evidence" value="ECO:0007669"/>
    <property type="project" value="TreeGrafter"/>
</dbReference>
<reference evidence="3" key="1">
    <citation type="submission" date="2020-09" db="EMBL/GenBank/DDBJ databases">
        <title>Iningainema tapete sp. nov. (Scytonemataceae, Cyanobacteria) from greenhouses in central Florida (USA) produces two types of nodularin with biosynthetic potential for microcystin-LR and anabaenopeptins.</title>
        <authorList>
            <person name="Berthold D.E."/>
            <person name="Lefler F.W."/>
            <person name="Huang I.-S."/>
            <person name="Abdulla H."/>
            <person name="Zimba P.V."/>
            <person name="Laughinghouse H.D. IV."/>
        </authorList>
    </citation>
    <scope>NUCLEOTIDE SEQUENCE</scope>
    <source>
        <strain evidence="3">BLCCT55</strain>
    </source>
</reference>
<evidence type="ECO:0000313" key="4">
    <source>
        <dbReference type="Proteomes" id="UP000629098"/>
    </source>
</evidence>
<dbReference type="PANTHER" id="PTHR11487">
    <property type="entry name" value="THIOESTERASE"/>
    <property type="match status" value="1"/>
</dbReference>